<keyword evidence="2" id="KW-1185">Reference proteome</keyword>
<dbReference type="EMBL" id="JACHBU010000007">
    <property type="protein sequence ID" value="MBB6510076.1"/>
    <property type="molecule type" value="Genomic_DNA"/>
</dbReference>
<dbReference type="RefSeq" id="WP_062459699.1">
    <property type="nucleotide sequence ID" value="NZ_JACHBU010000007.1"/>
</dbReference>
<reference evidence="1 2" key="1">
    <citation type="submission" date="2020-08" db="EMBL/GenBank/DDBJ databases">
        <title>The Agave Microbiome: Exploring the role of microbial communities in plant adaptations to desert environments.</title>
        <authorList>
            <person name="Partida-Martinez L.P."/>
        </authorList>
    </citation>
    <scope>NUCLEOTIDE SEQUENCE [LARGE SCALE GENOMIC DNA]</scope>
    <source>
        <strain evidence="1 2">AS3.12</strain>
    </source>
</reference>
<evidence type="ECO:0000313" key="2">
    <source>
        <dbReference type="Proteomes" id="UP000585437"/>
    </source>
</evidence>
<dbReference type="Proteomes" id="UP000585437">
    <property type="component" value="Unassembled WGS sequence"/>
</dbReference>
<sequence length="74" mass="8136">MTETMSKSRERAEAAFAQTQTQFFSRVEAVAELNAHVAERDSKTARLKAARLAKEIEDRASATAALIAKRAKKA</sequence>
<dbReference type="AlphaFoldDB" id="A0A7X0MT53"/>
<comment type="caution">
    <text evidence="1">The sequence shown here is derived from an EMBL/GenBank/DDBJ whole genome shotgun (WGS) entry which is preliminary data.</text>
</comment>
<proteinExistence type="predicted"/>
<evidence type="ECO:0000313" key="1">
    <source>
        <dbReference type="EMBL" id="MBB6510076.1"/>
    </source>
</evidence>
<accession>A0A7X0MT53</accession>
<name>A0A7X0MT53_9HYPH</name>
<organism evidence="1 2">
    <name type="scientific">Rhizobium soli</name>
    <dbReference type="NCBI Taxonomy" id="424798"/>
    <lineage>
        <taxon>Bacteria</taxon>
        <taxon>Pseudomonadati</taxon>
        <taxon>Pseudomonadota</taxon>
        <taxon>Alphaproteobacteria</taxon>
        <taxon>Hyphomicrobiales</taxon>
        <taxon>Rhizobiaceae</taxon>
        <taxon>Rhizobium/Agrobacterium group</taxon>
        <taxon>Rhizobium</taxon>
    </lineage>
</organism>
<gene>
    <name evidence="1" type="ORF">F4695_003462</name>
</gene>
<protein>
    <submittedName>
        <fullName evidence="1">ElaB/YqjD/DUF883 family membrane-anchored ribosome-binding protein</fullName>
    </submittedName>
</protein>